<accession>A0A9Y1FMZ9</accession>
<reference evidence="1" key="1">
    <citation type="journal article" date="2022" name="Nat. Microbiol.">
        <title>Unique mobile elements and scalable gene flow at the prokaryote-eukaryote boundary revealed by circularized Asgard archaea genomes.</title>
        <authorList>
            <person name="Wu F."/>
            <person name="Speth D.R."/>
            <person name="Philosof A."/>
            <person name="Cremiere A."/>
            <person name="Narayanan A."/>
            <person name="Barco R.A."/>
            <person name="Connon S.A."/>
            <person name="Amend J.P."/>
            <person name="Antoshechkin I.A."/>
            <person name="Orphan V.J."/>
        </authorList>
    </citation>
    <scope>NUCLEOTIDE SEQUENCE</scope>
    <source>
        <strain evidence="1">PR6</strain>
    </source>
</reference>
<sequence length="267" mass="30703">MAITLYKFLKQLRKTFTVDIMSSQAFTVEFAPTNEERLKALHISGILVTPYFSNSNIVFMLENKLNLVLKTESIPFAKAEKGMLVDKEYELIRALSINNISTINMSQEWLFKTGFQYFLNTIGINYLDEEPITLDNCNSSIFSVSPISLDEFITSISHLSKNLVFLDMKKENSKLIVENPSIPFTTNDIFAIKDAGVDTIISFYLSSQRLPLYKEANLNLIYLNHIDYMNILLRKLAQIIQLDVEIPALFLPQDSIKLKTLHDYEQY</sequence>
<protein>
    <submittedName>
        <fullName evidence="1">Uncharacterized protein</fullName>
    </submittedName>
</protein>
<dbReference type="EMBL" id="CP084167">
    <property type="protein sequence ID" value="UJG42389.1"/>
    <property type="molecule type" value="Genomic_DNA"/>
</dbReference>
<gene>
    <name evidence="1" type="ORF">K9W46_08235</name>
</gene>
<dbReference type="AlphaFoldDB" id="A0A9Y1FMZ9"/>
<proteinExistence type="predicted"/>
<evidence type="ECO:0000313" key="1">
    <source>
        <dbReference type="EMBL" id="UJG42389.1"/>
    </source>
</evidence>
<name>A0A9Y1FMZ9_9ARCH</name>
<organism evidence="1">
    <name type="scientific">Candidatus Heimdallarchaeum endolithica</name>
    <dbReference type="NCBI Taxonomy" id="2876572"/>
    <lineage>
        <taxon>Archaea</taxon>
        <taxon>Promethearchaeati</taxon>
        <taxon>Candidatus Heimdallarchaeota</taxon>
        <taxon>Candidatus Heimdallarchaeia (ex Rinke et al. 2021) (nom. nud.)</taxon>
        <taxon>Candidatus Heimdallarchaeales</taxon>
        <taxon>Candidatus Heimdallarchaeaceae</taxon>
        <taxon>Candidatus Heimdallarchaeum</taxon>
    </lineage>
</organism>
<dbReference type="Proteomes" id="UP001200513">
    <property type="component" value="Chromosome"/>
</dbReference>